<dbReference type="Pfam" id="PF10018">
    <property type="entry name" value="Med4"/>
    <property type="match status" value="1"/>
</dbReference>
<dbReference type="PANTHER" id="PTHR13208:SF2">
    <property type="entry name" value="MEDIATOR OF RNA POLYMERASE II TRANSCRIPTION SUBUNIT 4"/>
    <property type="match status" value="1"/>
</dbReference>
<dbReference type="GO" id="GO:0006357">
    <property type="term" value="P:regulation of transcription by RNA polymerase II"/>
    <property type="evidence" value="ECO:0007669"/>
    <property type="project" value="InterPro"/>
</dbReference>
<comment type="function">
    <text evidence="6">Component of the Mediator complex, a coactivator involved in the regulated transcription of nearly all RNA polymerase II-dependent genes. Mediator functions as a bridge to convey information from gene-specific regulatory proteins to the basal RNA polymerase II transcription machinery. Mediator is recruited to promoters by direct interactions with regulatory proteins and serves as a scaffold for the assembly of a functional preinitiation complex with RNA polymerase II and the general transcription factors.</text>
</comment>
<keyword evidence="4 6" id="KW-0804">Transcription</keyword>
<dbReference type="InParanoid" id="D3BTI4"/>
<gene>
    <name evidence="8" type="primary">med4</name>
    <name evidence="6" type="synonym">MED4</name>
    <name evidence="8" type="ORF">PPL_11480</name>
</gene>
<reference evidence="8 9" key="1">
    <citation type="journal article" date="2011" name="Genome Res.">
        <title>Phylogeny-wide analysis of social amoeba genomes highlights ancient origins for complex intercellular communication.</title>
        <authorList>
            <person name="Heidel A.J."/>
            <person name="Lawal H.M."/>
            <person name="Felder M."/>
            <person name="Schilde C."/>
            <person name="Helps N.R."/>
            <person name="Tunggal B."/>
            <person name="Rivero F."/>
            <person name="John U."/>
            <person name="Schleicher M."/>
            <person name="Eichinger L."/>
            <person name="Platzer M."/>
            <person name="Noegel A.A."/>
            <person name="Schaap P."/>
            <person name="Gloeckner G."/>
        </authorList>
    </citation>
    <scope>NUCLEOTIDE SEQUENCE [LARGE SCALE GENOMIC DNA]</scope>
    <source>
        <strain evidence="9">ATCC 26659 / Pp 5 / PN500</strain>
    </source>
</reference>
<evidence type="ECO:0000256" key="4">
    <source>
        <dbReference type="ARBA" id="ARBA00023163"/>
    </source>
</evidence>
<keyword evidence="5 6" id="KW-0539">Nucleus</keyword>
<keyword evidence="3 6" id="KW-0805">Transcription regulation</keyword>
<sequence length="355" mass="39578">MSQKTPNNRSLKENITISINEFNKACKILFESFAVQASMQSGQQQQQQQQNVISSPNLYGINPNVQTQQQQQQQLQQQQYMSITPQQQLQILQRMSMLIEADKLLQKTLKQLEQHQTYQKEIVAIQKEIEEKDKQITTLASNLKDVEILLENEISDASKNEDIKERTISPEELISYAHKISGTTSAPYGYQSNLPLMPLYKPPAPQEDMMRSSTLFTRLPLNLLRFYGLAEKDLALPSTPTTSLGGKGVSPISNNALDSDRDNADSASFDGMNTADDQSVSTGAGVGEQQPKLLVPPPNLPISTPPFNKQGPMLTSLDLDLNPDLEDDDDDDDDDDNDDNDDAESSGSDNEVDWD</sequence>
<dbReference type="InterPro" id="IPR019258">
    <property type="entry name" value="Mediator_Med4"/>
</dbReference>
<evidence type="ECO:0000256" key="2">
    <source>
        <dbReference type="ARBA" id="ARBA00009626"/>
    </source>
</evidence>
<evidence type="ECO:0000256" key="6">
    <source>
        <dbReference type="RuleBase" id="RU364141"/>
    </source>
</evidence>
<keyword evidence="9" id="KW-1185">Reference proteome</keyword>
<dbReference type="GO" id="GO:0003712">
    <property type="term" value="F:transcription coregulator activity"/>
    <property type="evidence" value="ECO:0007669"/>
    <property type="project" value="InterPro"/>
</dbReference>
<name>D3BTI4_HETP5</name>
<comment type="subcellular location">
    <subcellularLocation>
        <location evidence="1 6">Nucleus</location>
    </subcellularLocation>
</comment>
<dbReference type="Proteomes" id="UP000001396">
    <property type="component" value="Unassembled WGS sequence"/>
</dbReference>
<dbReference type="GeneID" id="31366948"/>
<evidence type="ECO:0000313" key="9">
    <source>
        <dbReference type="Proteomes" id="UP000001396"/>
    </source>
</evidence>
<evidence type="ECO:0000256" key="3">
    <source>
        <dbReference type="ARBA" id="ARBA00023015"/>
    </source>
</evidence>
<evidence type="ECO:0000256" key="7">
    <source>
        <dbReference type="SAM" id="MobiDB-lite"/>
    </source>
</evidence>
<evidence type="ECO:0000256" key="5">
    <source>
        <dbReference type="ARBA" id="ARBA00023242"/>
    </source>
</evidence>
<dbReference type="GO" id="GO:0070847">
    <property type="term" value="C:core mediator complex"/>
    <property type="evidence" value="ECO:0007669"/>
    <property type="project" value="TreeGrafter"/>
</dbReference>
<proteinExistence type="inferred from homology"/>
<dbReference type="PANTHER" id="PTHR13208">
    <property type="entry name" value="MEDIATOR OF RNA POLYMERASE II TRANSCRIPTION SUBUNIT 4"/>
    <property type="match status" value="1"/>
</dbReference>
<comment type="similarity">
    <text evidence="2 6">Belongs to the Mediator complex subunit 4 family.</text>
</comment>
<comment type="subunit">
    <text evidence="6">Component of the Mediator complex.</text>
</comment>
<organism evidence="8 9">
    <name type="scientific">Heterostelium pallidum (strain ATCC 26659 / Pp 5 / PN500)</name>
    <name type="common">Cellular slime mold</name>
    <name type="synonym">Polysphondylium pallidum</name>
    <dbReference type="NCBI Taxonomy" id="670386"/>
    <lineage>
        <taxon>Eukaryota</taxon>
        <taxon>Amoebozoa</taxon>
        <taxon>Evosea</taxon>
        <taxon>Eumycetozoa</taxon>
        <taxon>Dictyostelia</taxon>
        <taxon>Acytosteliales</taxon>
        <taxon>Acytosteliaceae</taxon>
        <taxon>Heterostelium</taxon>
    </lineage>
</organism>
<dbReference type="EMBL" id="ADBJ01000056">
    <property type="protein sequence ID" value="EFA75401.1"/>
    <property type="molecule type" value="Genomic_DNA"/>
</dbReference>
<keyword evidence="6" id="KW-0010">Activator</keyword>
<evidence type="ECO:0000313" key="8">
    <source>
        <dbReference type="EMBL" id="EFA75401.1"/>
    </source>
</evidence>
<feature type="compositionally biased region" description="Pro residues" evidence="7">
    <location>
        <begin position="294"/>
        <end position="304"/>
    </location>
</feature>
<accession>D3BTI4</accession>
<dbReference type="GO" id="GO:0016592">
    <property type="term" value="C:mediator complex"/>
    <property type="evidence" value="ECO:0007669"/>
    <property type="project" value="InterPro"/>
</dbReference>
<dbReference type="OMA" id="YAHKISG"/>
<protein>
    <recommendedName>
        <fullName evidence="6">Mediator of RNA polymerase II transcription subunit 4</fullName>
    </recommendedName>
    <alternativeName>
        <fullName evidence="6">Mediator complex subunit 4</fullName>
    </alternativeName>
</protein>
<dbReference type="RefSeq" id="XP_020427535.1">
    <property type="nucleotide sequence ID" value="XM_020582232.1"/>
</dbReference>
<evidence type="ECO:0000256" key="1">
    <source>
        <dbReference type="ARBA" id="ARBA00004123"/>
    </source>
</evidence>
<feature type="compositionally biased region" description="Acidic residues" evidence="7">
    <location>
        <begin position="321"/>
        <end position="355"/>
    </location>
</feature>
<dbReference type="FunCoup" id="D3BTI4">
    <property type="interactions" value="7"/>
</dbReference>
<dbReference type="AlphaFoldDB" id="D3BTI4"/>
<comment type="caution">
    <text evidence="8">The sequence shown here is derived from an EMBL/GenBank/DDBJ whole genome shotgun (WGS) entry which is preliminary data.</text>
</comment>
<feature type="region of interest" description="Disordered" evidence="7">
    <location>
        <begin position="238"/>
        <end position="355"/>
    </location>
</feature>